<protein>
    <submittedName>
        <fullName evidence="2">Uncharacterized protein</fullName>
    </submittedName>
</protein>
<dbReference type="AlphaFoldDB" id="A0ABD2IJ32"/>
<proteinExistence type="predicted"/>
<name>A0ABD2IJ32_HETSC</name>
<feature type="compositionally biased region" description="Polar residues" evidence="1">
    <location>
        <begin position="1"/>
        <end position="12"/>
    </location>
</feature>
<gene>
    <name evidence="2" type="ORF">niasHS_013824</name>
</gene>
<dbReference type="Proteomes" id="UP001620645">
    <property type="component" value="Unassembled WGS sequence"/>
</dbReference>
<feature type="region of interest" description="Disordered" evidence="1">
    <location>
        <begin position="1"/>
        <end position="71"/>
    </location>
</feature>
<comment type="caution">
    <text evidence="2">The sequence shown here is derived from an EMBL/GenBank/DDBJ whole genome shotgun (WGS) entry which is preliminary data.</text>
</comment>
<keyword evidence="3" id="KW-1185">Reference proteome</keyword>
<dbReference type="EMBL" id="JBICCN010000297">
    <property type="protein sequence ID" value="KAL3080152.1"/>
    <property type="molecule type" value="Genomic_DNA"/>
</dbReference>
<sequence>MEAFSTFSTSAFPGTPQPPPSSSAGYGPPLAQKEKWEKIGQNNKISCGRGEAEEAKGQKQWEEKEGKEEEIADGKNGKIYHRFTVFMVISMFVPQVPLNLVIKHNDHFLPIAPENLACREATNGTGFNCELSVNQMVVDDDCRDVSIWARMDNDTSTFELLGEQVKKKLKQFRQNWIRVTLEN</sequence>
<evidence type="ECO:0000313" key="2">
    <source>
        <dbReference type="EMBL" id="KAL3080152.1"/>
    </source>
</evidence>
<evidence type="ECO:0000313" key="3">
    <source>
        <dbReference type="Proteomes" id="UP001620645"/>
    </source>
</evidence>
<evidence type="ECO:0000256" key="1">
    <source>
        <dbReference type="SAM" id="MobiDB-lite"/>
    </source>
</evidence>
<organism evidence="2 3">
    <name type="scientific">Heterodera schachtii</name>
    <name type="common">Sugarbeet cyst nematode worm</name>
    <name type="synonym">Tylenchus schachtii</name>
    <dbReference type="NCBI Taxonomy" id="97005"/>
    <lineage>
        <taxon>Eukaryota</taxon>
        <taxon>Metazoa</taxon>
        <taxon>Ecdysozoa</taxon>
        <taxon>Nematoda</taxon>
        <taxon>Chromadorea</taxon>
        <taxon>Rhabditida</taxon>
        <taxon>Tylenchina</taxon>
        <taxon>Tylenchomorpha</taxon>
        <taxon>Tylenchoidea</taxon>
        <taxon>Heteroderidae</taxon>
        <taxon>Heteroderinae</taxon>
        <taxon>Heterodera</taxon>
    </lineage>
</organism>
<accession>A0ABD2IJ32</accession>
<reference evidence="2 3" key="1">
    <citation type="submission" date="2024-10" db="EMBL/GenBank/DDBJ databases">
        <authorList>
            <person name="Kim D."/>
        </authorList>
    </citation>
    <scope>NUCLEOTIDE SEQUENCE [LARGE SCALE GENOMIC DNA]</scope>
    <source>
        <strain evidence="2">Taebaek</strain>
    </source>
</reference>
<feature type="compositionally biased region" description="Basic and acidic residues" evidence="1">
    <location>
        <begin position="50"/>
        <end position="71"/>
    </location>
</feature>